<evidence type="ECO:0000313" key="3">
    <source>
        <dbReference type="Proteomes" id="UP000244013"/>
    </source>
</evidence>
<dbReference type="Proteomes" id="UP000244013">
    <property type="component" value="Unassembled WGS sequence"/>
</dbReference>
<evidence type="ECO:0000256" key="1">
    <source>
        <dbReference type="SAM" id="Phobius"/>
    </source>
</evidence>
<feature type="transmembrane region" description="Helical" evidence="1">
    <location>
        <begin position="325"/>
        <end position="345"/>
    </location>
</feature>
<feature type="transmembrane region" description="Helical" evidence="1">
    <location>
        <begin position="357"/>
        <end position="382"/>
    </location>
</feature>
<comment type="caution">
    <text evidence="2">The sequence shown here is derived from an EMBL/GenBank/DDBJ whole genome shotgun (WGS) entry which is preliminary data.</text>
</comment>
<feature type="transmembrane region" description="Helical" evidence="1">
    <location>
        <begin position="240"/>
        <end position="260"/>
    </location>
</feature>
<feature type="transmembrane region" description="Helical" evidence="1">
    <location>
        <begin position="124"/>
        <end position="144"/>
    </location>
</feature>
<organism evidence="2 3">
    <name type="scientific">Sphingomonas faeni</name>
    <dbReference type="NCBI Taxonomy" id="185950"/>
    <lineage>
        <taxon>Bacteria</taxon>
        <taxon>Pseudomonadati</taxon>
        <taxon>Pseudomonadota</taxon>
        <taxon>Alphaproteobacteria</taxon>
        <taxon>Sphingomonadales</taxon>
        <taxon>Sphingomonadaceae</taxon>
        <taxon>Sphingomonas</taxon>
    </lineage>
</organism>
<gene>
    <name evidence="2" type="ORF">C8J25_11337</name>
</gene>
<name>A0A2T5TXK6_9SPHN</name>
<accession>A0A2T5TXK6</accession>
<feature type="transmembrane region" description="Helical" evidence="1">
    <location>
        <begin position="23"/>
        <end position="53"/>
    </location>
</feature>
<sequence>MIDVVQYPVSTRGSLVTRAGDCIGAISLVVSLLASTFIGSLPVCLLAGIGFSLQIVIDRRNISEYLMGIFAIAASMLLFTTSLFSPVALPEPEILKAAVGTLLFLLTMAFAPTSIRQLSERMPWVLHAIGAGIIIAFMLDYTGVLSLKTIGFVRWFETAGFKAQLDMRPSGIYSEPSWHALSASALAYFLAKSKSIAAKIMALLLALSSVLSGSSIGLAMACLVFFRLTFLSTRSLAGRATFIALLVLCVLIYLALPFALDIQGDSQLQKILNPTDYGSGMSRFVAPITYLRDTFTRAPLTGMGLSYITEHLIGRMGAAILPLNVFIESGLVGIGIYAFIIIALMKRSRSGGGDVMAAVLCMASIGLQGSPFQAMLVILFIIPWGLPDTSRSAEIGII</sequence>
<dbReference type="AlphaFoldDB" id="A0A2T5TXK6"/>
<keyword evidence="1" id="KW-0472">Membrane</keyword>
<dbReference type="OrthoDB" id="10018777at2"/>
<keyword evidence="1" id="KW-0812">Transmembrane</keyword>
<feature type="transmembrane region" description="Helical" evidence="1">
    <location>
        <begin position="94"/>
        <end position="112"/>
    </location>
</feature>
<protein>
    <submittedName>
        <fullName evidence="2">Uncharacterized protein</fullName>
    </submittedName>
</protein>
<reference evidence="2 3" key="1">
    <citation type="submission" date="2018-04" db="EMBL/GenBank/DDBJ databases">
        <title>Genomic Encyclopedia of Type Strains, Phase III (KMG-III): the genomes of soil and plant-associated and newly described type strains.</title>
        <authorList>
            <person name="Whitman W."/>
        </authorList>
    </citation>
    <scope>NUCLEOTIDE SEQUENCE [LARGE SCALE GENOMIC DNA]</scope>
    <source>
        <strain evidence="2 3">MA-olki</strain>
    </source>
</reference>
<keyword evidence="1" id="KW-1133">Transmembrane helix</keyword>
<feature type="transmembrane region" description="Helical" evidence="1">
    <location>
        <begin position="65"/>
        <end position="88"/>
    </location>
</feature>
<dbReference type="EMBL" id="QAYE01000013">
    <property type="protein sequence ID" value="PTW43974.1"/>
    <property type="molecule type" value="Genomic_DNA"/>
</dbReference>
<evidence type="ECO:0000313" key="2">
    <source>
        <dbReference type="EMBL" id="PTW43974.1"/>
    </source>
</evidence>
<dbReference type="RefSeq" id="WP_146173396.1">
    <property type="nucleotide sequence ID" value="NZ_QAYE01000013.1"/>
</dbReference>
<feature type="transmembrane region" description="Helical" evidence="1">
    <location>
        <begin position="200"/>
        <end position="228"/>
    </location>
</feature>
<proteinExistence type="predicted"/>
<dbReference type="GeneID" id="91008027"/>